<dbReference type="EMBL" id="JACSPQ010000061">
    <property type="protein sequence ID" value="MBD8003426.1"/>
    <property type="molecule type" value="Genomic_DNA"/>
</dbReference>
<dbReference type="RefSeq" id="WP_191710961.1">
    <property type="nucleotide sequence ID" value="NZ_JACSPQ010000061.1"/>
</dbReference>
<dbReference type="PANTHER" id="PTHR45947">
    <property type="entry name" value="SULFOQUINOVOSYL TRANSFERASE SQD2"/>
    <property type="match status" value="1"/>
</dbReference>
<keyword evidence="3" id="KW-1185">Reference proteome</keyword>
<dbReference type="SUPFAM" id="SSF53756">
    <property type="entry name" value="UDP-Glycosyltransferase/glycogen phosphorylase"/>
    <property type="match status" value="1"/>
</dbReference>
<sequence>MKRKVIRITTIPMSLNILFPGQLKMLAEEYEVVAVSSPGKELDEVGRREGVRTVAVPMERHISPFKDLVSLYRLVRLFRKEKPWMVHSHTPKAGLLAMLAAWMCGVPVRIHTFTGLVFPTAVGMKQRLLMATDRLTCACATLVNPEGKGVKRDLERYHITSKPLRIIGNGNVNGIDLSYFSRTQEVCKTAATVREEGCVTFCFVGRVVGDKGMNELVRAFLRLYAQHTQVRLLLVGPFEDELDPLQPDTKQILLNHPAIRFMGWQSDIRPFLAASDVFVFPSYREGFPNVVLQAGAMGLPCIVTDINGCNEIVQEGVNGLIIPPRDENSLYEAMYRLATHPEERESMALQARPMIANRYEQHDLWNKLKEIYQAQIKK</sequence>
<evidence type="ECO:0000313" key="2">
    <source>
        <dbReference type="EMBL" id="MBD8003426.1"/>
    </source>
</evidence>
<dbReference type="Proteomes" id="UP000616346">
    <property type="component" value="Unassembled WGS sequence"/>
</dbReference>
<proteinExistence type="predicted"/>
<feature type="domain" description="Glycosyltransferase subfamily 4-like N-terminal" evidence="1">
    <location>
        <begin position="27"/>
        <end position="170"/>
    </location>
</feature>
<name>A0ABR8VG91_9BACT</name>
<dbReference type="Pfam" id="PF13692">
    <property type="entry name" value="Glyco_trans_1_4"/>
    <property type="match status" value="1"/>
</dbReference>
<dbReference type="CDD" id="cd03808">
    <property type="entry name" value="GT4_CapM-like"/>
    <property type="match status" value="1"/>
</dbReference>
<dbReference type="InterPro" id="IPR028098">
    <property type="entry name" value="Glyco_trans_4-like_N"/>
</dbReference>
<evidence type="ECO:0000313" key="3">
    <source>
        <dbReference type="Proteomes" id="UP000616346"/>
    </source>
</evidence>
<protein>
    <submittedName>
        <fullName evidence="2">Glycosyltransferase family 4 protein</fullName>
    </submittedName>
</protein>
<gene>
    <name evidence="2" type="ORF">H9626_14675</name>
</gene>
<organism evidence="2 3">
    <name type="scientific">Phocaeicola faecium</name>
    <dbReference type="NCBI Taxonomy" id="2762213"/>
    <lineage>
        <taxon>Bacteria</taxon>
        <taxon>Pseudomonadati</taxon>
        <taxon>Bacteroidota</taxon>
        <taxon>Bacteroidia</taxon>
        <taxon>Bacteroidales</taxon>
        <taxon>Bacteroidaceae</taxon>
        <taxon>Phocaeicola</taxon>
    </lineage>
</organism>
<evidence type="ECO:0000259" key="1">
    <source>
        <dbReference type="Pfam" id="PF13579"/>
    </source>
</evidence>
<dbReference type="Pfam" id="PF13579">
    <property type="entry name" value="Glyco_trans_4_4"/>
    <property type="match status" value="1"/>
</dbReference>
<comment type="caution">
    <text evidence="2">The sequence shown here is derived from an EMBL/GenBank/DDBJ whole genome shotgun (WGS) entry which is preliminary data.</text>
</comment>
<accession>A0ABR8VG91</accession>
<dbReference type="PANTHER" id="PTHR45947:SF3">
    <property type="entry name" value="SULFOQUINOVOSYL TRANSFERASE SQD2"/>
    <property type="match status" value="1"/>
</dbReference>
<dbReference type="InterPro" id="IPR050194">
    <property type="entry name" value="Glycosyltransferase_grp1"/>
</dbReference>
<dbReference type="Gene3D" id="3.40.50.2000">
    <property type="entry name" value="Glycogen Phosphorylase B"/>
    <property type="match status" value="2"/>
</dbReference>
<reference evidence="2 3" key="1">
    <citation type="submission" date="2020-08" db="EMBL/GenBank/DDBJ databases">
        <title>A Genomic Blueprint of the Chicken Gut Microbiome.</title>
        <authorList>
            <person name="Gilroy R."/>
            <person name="Ravi A."/>
            <person name="Getino M."/>
            <person name="Pursley I."/>
            <person name="Horton D.L."/>
            <person name="Alikhan N.-F."/>
            <person name="Baker D."/>
            <person name="Gharbi K."/>
            <person name="Hall N."/>
            <person name="Watson M."/>
            <person name="Adriaenssens E.M."/>
            <person name="Foster-Nyarko E."/>
            <person name="Jarju S."/>
            <person name="Secka A."/>
            <person name="Antonio M."/>
            <person name="Oren A."/>
            <person name="Chaudhuri R."/>
            <person name="La Ragione R.M."/>
            <person name="Hildebrand F."/>
            <person name="Pallen M.J."/>
        </authorList>
    </citation>
    <scope>NUCLEOTIDE SEQUENCE [LARGE SCALE GENOMIC DNA]</scope>
    <source>
        <strain evidence="2 3">Sa1YUN3</strain>
    </source>
</reference>